<keyword evidence="5 8" id="KW-0677">Repeat</keyword>
<feature type="signal peptide" evidence="8">
    <location>
        <begin position="1"/>
        <end position="24"/>
    </location>
</feature>
<dbReference type="InterPro" id="IPR000184">
    <property type="entry name" value="Bac_surfAg_D15"/>
</dbReference>
<keyword evidence="3 8" id="KW-0812">Transmembrane</keyword>
<dbReference type="InterPro" id="IPR039910">
    <property type="entry name" value="D15-like"/>
</dbReference>
<dbReference type="PIRSF" id="PIRSF006076">
    <property type="entry name" value="OM_assembly_OMP85"/>
    <property type="match status" value="1"/>
</dbReference>
<name>A0ABP9MKC2_9GAMM</name>
<dbReference type="Pfam" id="PF07244">
    <property type="entry name" value="POTRA"/>
    <property type="match status" value="4"/>
</dbReference>
<comment type="function">
    <text evidence="8">Part of the outer membrane protein assembly complex, which is involved in assembly and insertion of beta-barrel proteins into the outer membrane.</text>
</comment>
<comment type="subcellular location">
    <subcellularLocation>
        <location evidence="8">Cell outer membrane</location>
    </subcellularLocation>
    <subcellularLocation>
        <location evidence="1">Membrane</location>
    </subcellularLocation>
</comment>
<comment type="subunit">
    <text evidence="8">Part of the Bam complex.</text>
</comment>
<feature type="domain" description="POTRA" evidence="10">
    <location>
        <begin position="268"/>
        <end position="346"/>
    </location>
</feature>
<evidence type="ECO:0000256" key="7">
    <source>
        <dbReference type="ARBA" id="ARBA00023237"/>
    </source>
</evidence>
<feature type="chain" id="PRO_5044929151" description="Outer membrane protein assembly factor BamA" evidence="8">
    <location>
        <begin position="25"/>
        <end position="797"/>
    </location>
</feature>
<dbReference type="NCBIfam" id="TIGR03303">
    <property type="entry name" value="OM_YaeT"/>
    <property type="match status" value="1"/>
</dbReference>
<evidence type="ECO:0000256" key="2">
    <source>
        <dbReference type="ARBA" id="ARBA00022452"/>
    </source>
</evidence>
<dbReference type="InterPro" id="IPR034746">
    <property type="entry name" value="POTRA"/>
</dbReference>
<keyword evidence="4 8" id="KW-0732">Signal</keyword>
<feature type="domain" description="POTRA" evidence="10">
    <location>
        <begin position="27"/>
        <end position="93"/>
    </location>
</feature>
<comment type="caution">
    <text evidence="11">The sequence shown here is derived from an EMBL/GenBank/DDBJ whole genome shotgun (WGS) entry which is preliminary data.</text>
</comment>
<feature type="domain" description="POTRA" evidence="10">
    <location>
        <begin position="349"/>
        <end position="421"/>
    </location>
</feature>
<evidence type="ECO:0000256" key="1">
    <source>
        <dbReference type="ARBA" id="ARBA00004370"/>
    </source>
</evidence>
<dbReference type="EMBL" id="BAABKE010000003">
    <property type="protein sequence ID" value="GAA5098046.1"/>
    <property type="molecule type" value="Genomic_DNA"/>
</dbReference>
<protein>
    <recommendedName>
        <fullName evidence="8 9">Outer membrane protein assembly factor BamA</fullName>
    </recommendedName>
</protein>
<accession>A0ABP9MKC2</accession>
<keyword evidence="6 8" id="KW-0472">Membrane</keyword>
<dbReference type="InterPro" id="IPR010827">
    <property type="entry name" value="BamA/TamA_POTRA"/>
</dbReference>
<comment type="similarity">
    <text evidence="8">Belongs to the BamA family.</text>
</comment>
<sequence precursor="true">MVLKNCKKSILATALFLAMPLVYAQSYSVRDVRVEGLQRLNAGTIFSQLGGDDQDIKRGNVQDTIARLYATELFDDVRISQQNGVLVINVVERPVIDRVFVNGNKDVATKQFKEMLKMAGFSEGKTYSAAKLASVKNNLLKAYEERGKYTAKIDVNVIELPRNRVNIELNVSEGKTAELAEISFTGNENYGASKLKKQMQIKESGLMTLLTKSDRYDSRRVNEDMESIEKFYQERGYINAEVNTNIASVTPDQEKMFVDINVHEGNRYRIEDFEVIGNTHVPFEELTALVELDKGKYYKKSKVDAAVKAIQDRLGDDGYALARVNAIPQVDEETKTVKILFSVDNGEKIYVRRVNIEGNERTQDGVFRREIRQMEGSQFISSDVDRSKIRLQRLPYVEEVEVVTSQVDSDLVDLTYKLKERSAGSITFGLSYGMESKFGFNISFDQPNFMGTGNQLTVSAETDDESQTFSISYTNPYFTDSGISAGVSAHYSKQKNKNGYTADYLMDGYGLSFNFGYPLTEFTSIGASVGYDRVNLKTTRDSPVEIVEALGGSCTLSSQYFGYCNSYDSWSYNWTGAKKTKNLFRFSTGISRDTRDKTVFATEGSLNSLNISGTLPGSTDQFYIVSAKHSSFYPLLDGDDFVLNLRGDLAKGYGYGKTSGLPFYERFYAGGLRTVRGYRSGTLGPRYLNDQSAGGDLQVNATAELIMRVPGFAESNSLRWSIFFDAGQVYGLGHNVKKTDINVGYDKFKTNNLRYSAGVSMAWFSPIGPLVFSYANPIKSKSYDRKQKFQFSVGIPF</sequence>
<dbReference type="Gene3D" id="3.10.20.310">
    <property type="entry name" value="membrane protein fhac"/>
    <property type="match status" value="5"/>
</dbReference>
<dbReference type="Proteomes" id="UP001500631">
    <property type="component" value="Unassembled WGS sequence"/>
</dbReference>
<dbReference type="Pfam" id="PF01103">
    <property type="entry name" value="Omp85"/>
    <property type="match status" value="1"/>
</dbReference>
<keyword evidence="2 8" id="KW-1134">Transmembrane beta strand</keyword>
<gene>
    <name evidence="8 11" type="primary">bamA</name>
    <name evidence="11" type="ORF">GCM10023338_10050</name>
</gene>
<evidence type="ECO:0000313" key="12">
    <source>
        <dbReference type="Proteomes" id="UP001500631"/>
    </source>
</evidence>
<evidence type="ECO:0000256" key="9">
    <source>
        <dbReference type="NCBIfam" id="TIGR03303"/>
    </source>
</evidence>
<keyword evidence="7 8" id="KW-0998">Cell outer membrane</keyword>
<evidence type="ECO:0000256" key="5">
    <source>
        <dbReference type="ARBA" id="ARBA00022737"/>
    </source>
</evidence>
<evidence type="ECO:0000256" key="4">
    <source>
        <dbReference type="ARBA" id="ARBA00022729"/>
    </source>
</evidence>
<dbReference type="PROSITE" id="PS51779">
    <property type="entry name" value="POTRA"/>
    <property type="match status" value="3"/>
</dbReference>
<evidence type="ECO:0000256" key="6">
    <source>
        <dbReference type="ARBA" id="ARBA00023136"/>
    </source>
</evidence>
<organism evidence="11 12">
    <name type="scientific">Wohlfahrtiimonas larvae</name>
    <dbReference type="NCBI Taxonomy" id="1157986"/>
    <lineage>
        <taxon>Bacteria</taxon>
        <taxon>Pseudomonadati</taxon>
        <taxon>Pseudomonadota</taxon>
        <taxon>Gammaproteobacteria</taxon>
        <taxon>Cardiobacteriales</taxon>
        <taxon>Ignatzschineriaceae</taxon>
        <taxon>Wohlfahrtiimonas</taxon>
    </lineage>
</organism>
<dbReference type="RefSeq" id="WP_345667393.1">
    <property type="nucleotide sequence ID" value="NZ_BAABKE010000003.1"/>
</dbReference>
<dbReference type="PANTHER" id="PTHR12815:SF23">
    <property type="entry name" value="OUTER MEMBRANE PROTEIN ASSEMBLY FACTOR BAMA"/>
    <property type="match status" value="1"/>
</dbReference>
<evidence type="ECO:0000256" key="8">
    <source>
        <dbReference type="HAMAP-Rule" id="MF_01430"/>
    </source>
</evidence>
<proteinExistence type="inferred from homology"/>
<evidence type="ECO:0000259" key="10">
    <source>
        <dbReference type="PROSITE" id="PS51779"/>
    </source>
</evidence>
<dbReference type="PANTHER" id="PTHR12815">
    <property type="entry name" value="SORTING AND ASSEMBLY MACHINERY SAMM50 PROTEIN FAMILY MEMBER"/>
    <property type="match status" value="1"/>
</dbReference>
<evidence type="ECO:0000313" key="11">
    <source>
        <dbReference type="EMBL" id="GAA5098046.1"/>
    </source>
</evidence>
<dbReference type="InterPro" id="IPR023707">
    <property type="entry name" value="OM_assembly_BamA"/>
</dbReference>
<dbReference type="HAMAP" id="MF_01430">
    <property type="entry name" value="OM_assembly_BamA"/>
    <property type="match status" value="1"/>
</dbReference>
<evidence type="ECO:0000256" key="3">
    <source>
        <dbReference type="ARBA" id="ARBA00022692"/>
    </source>
</evidence>
<keyword evidence="12" id="KW-1185">Reference proteome</keyword>
<reference evidence="12" key="1">
    <citation type="journal article" date="2019" name="Int. J. Syst. Evol. Microbiol.">
        <title>The Global Catalogue of Microorganisms (GCM) 10K type strain sequencing project: providing services to taxonomists for standard genome sequencing and annotation.</title>
        <authorList>
            <consortium name="The Broad Institute Genomics Platform"/>
            <consortium name="The Broad Institute Genome Sequencing Center for Infectious Disease"/>
            <person name="Wu L."/>
            <person name="Ma J."/>
        </authorList>
    </citation>
    <scope>NUCLEOTIDE SEQUENCE [LARGE SCALE GENOMIC DNA]</scope>
    <source>
        <strain evidence="12">JCM 18424</strain>
    </source>
</reference>
<dbReference type="Gene3D" id="2.40.160.50">
    <property type="entry name" value="membrane protein fhac: a member of the omp85/tpsb transporter family"/>
    <property type="match status" value="1"/>
</dbReference>